<comment type="catalytic activity">
    <reaction evidence="8">
        <text>ATP + H2O = ADP + phosphate + H(+)</text>
        <dbReference type="Rhea" id="RHEA:13065"/>
        <dbReference type="ChEBI" id="CHEBI:15377"/>
        <dbReference type="ChEBI" id="CHEBI:15378"/>
        <dbReference type="ChEBI" id="CHEBI:30616"/>
        <dbReference type="ChEBI" id="CHEBI:43474"/>
        <dbReference type="ChEBI" id="CHEBI:456216"/>
        <dbReference type="EC" id="5.6.2.4"/>
    </reaction>
</comment>
<comment type="catalytic activity">
    <reaction evidence="6">
        <text>Couples ATP hydrolysis with the unwinding of duplex DNA by translocating in the 3'-5' direction.</text>
        <dbReference type="EC" id="5.6.2.4"/>
    </reaction>
</comment>
<dbReference type="EC" id="5.6.2.4" evidence="7"/>
<proteinExistence type="predicted"/>
<comment type="caution">
    <text evidence="12">The sequence shown here is derived from an EMBL/GenBank/DDBJ whole genome shotgun (WGS) entry which is preliminary data.</text>
</comment>
<dbReference type="GO" id="GO:0043138">
    <property type="term" value="F:3'-5' DNA helicase activity"/>
    <property type="evidence" value="ECO:0007669"/>
    <property type="project" value="UniProtKB-EC"/>
</dbReference>
<dbReference type="GO" id="GO:0016887">
    <property type="term" value="F:ATP hydrolysis activity"/>
    <property type="evidence" value="ECO:0007669"/>
    <property type="project" value="RHEA"/>
</dbReference>
<dbReference type="FunFam" id="3.40.50.300:FF:004637">
    <property type="entry name" value="DNA helicase"/>
    <property type="match status" value="1"/>
</dbReference>
<dbReference type="STRING" id="1408287.GCA_000493815_00952"/>
<dbReference type="GO" id="GO:0005524">
    <property type="term" value="F:ATP binding"/>
    <property type="evidence" value="ECO:0007669"/>
    <property type="project" value="UniProtKB-UniRule"/>
</dbReference>
<sequence>MNKIKNLVLKASAGTGKTYRLSLEYIIALCKKGDIEAIDYKNILVMTFTRKATAEIKEGILNKLSEFMEIYEISKNSKFSVIEAISDSKLIDDKKKSNYLNLIESIKNVEPNLLIDNNFLENLSKVNKEIIKNKEKLKIYTIDAFFNIIFKNIITNLMKIKSYTMLDEEDNFSYYKKVLENIFNNEKLFNDFKNFFTENSEKNIDNYISIIQRLISSRWKYILSLNDNSKPTKKEKFNITKSSIEILREIFSYIENDCKKDLDDVLKTDYKKYIGKTKETQKEFLFKDFKLLFKDGTAGFIYNGNKLKKASDTEHKEYINARHEELREILSKEIFNEVLIPYEEKIFELSSEIYNLYDSFKIRDKKFTFSDIAIYTYMAIFDKNNALRDENGLTDIFFETLDMNIEAIFIDEFQDTSILQWKILYEFTKKAKTVICVGDEKQSIYGWRDGEKRLFENLETILEAKEDSLGKSYRSDRNIVSYCNQFFKAIEKIEDWKFPTSEVNSKNDGYVKAICIKDLQDKMEDEEQKKELNINTILLQELKNFEPYDNVAIIARTNAELLEIANLLEDEKIPYILNNEKNISEYSGIFECFELLKYLVYENELALFNFISSPLSNFGTDEIEILLKNKKELFSYINFSQDNNFINSLENKKIIRFLEKIVFLKKNYKNFTVQDLIFEIIKKFQFIDYFNKENEVKNIYDFYLLTNYYSSILELLNDYKENKLILSDTNSEKKGVELVTIHKSKGLEFKTTFVIKNDKPKKDKDKIDFVFKMNDKYNETIFSLFYKKVYKVILENCFENEMKDYNEKIKEEEINNFYVALTRPKNNLIVIYEDRLFEKKSLNEFSSEELKGINLEDISFEKSVINDFFDCKIGELSFSEKNSNNEDTAKENLESDLFNSQPYFISSIYESEEEIKNIEINDSKFLLETEEKRMIGILVHYFFENLKYGTDEEVEFSKTLCYKKYLSYFGEEKLNKIFSKENIEIFLTKDKEIFSKKWNYIYSEYVLYDYEEKKEYRIDRLMIKENGDGTGEIYIVDFKTGGKDENQLKTYKDVLKKNFEELQKYEIRTKFLEFDI</sequence>
<dbReference type="GO" id="GO:0000725">
    <property type="term" value="P:recombinational repair"/>
    <property type="evidence" value="ECO:0007669"/>
    <property type="project" value="TreeGrafter"/>
</dbReference>
<name>A0A133P441_FUSNU</name>
<keyword evidence="2 9" id="KW-0378">Hydrolase</keyword>
<dbReference type="Pfam" id="PF00580">
    <property type="entry name" value="UvrD-helicase"/>
    <property type="match status" value="1"/>
</dbReference>
<dbReference type="PANTHER" id="PTHR11070:SF67">
    <property type="entry name" value="DNA 3'-5' HELICASE"/>
    <property type="match status" value="1"/>
</dbReference>
<dbReference type="PANTHER" id="PTHR11070">
    <property type="entry name" value="UVRD / RECB / PCRA DNA HELICASE FAMILY MEMBER"/>
    <property type="match status" value="1"/>
</dbReference>
<accession>A0A133P441</accession>
<dbReference type="InterPro" id="IPR027417">
    <property type="entry name" value="P-loop_NTPase"/>
</dbReference>
<keyword evidence="1 9" id="KW-0547">Nucleotide-binding</keyword>
<evidence type="ECO:0000259" key="11">
    <source>
        <dbReference type="PROSITE" id="PS51217"/>
    </source>
</evidence>
<evidence type="ECO:0000313" key="13">
    <source>
        <dbReference type="Proteomes" id="UP000070401"/>
    </source>
</evidence>
<keyword evidence="4 9" id="KW-0067">ATP-binding</keyword>
<feature type="domain" description="UvrD-like helicase C-terminal" evidence="11">
    <location>
        <begin position="477"/>
        <end position="746"/>
    </location>
</feature>
<evidence type="ECO:0000256" key="8">
    <source>
        <dbReference type="ARBA" id="ARBA00048988"/>
    </source>
</evidence>
<dbReference type="Gene3D" id="3.40.50.300">
    <property type="entry name" value="P-loop containing nucleotide triphosphate hydrolases"/>
    <property type="match status" value="4"/>
</dbReference>
<dbReference type="InterPro" id="IPR000212">
    <property type="entry name" value="DNA_helicase_UvrD/REP"/>
</dbReference>
<evidence type="ECO:0000256" key="5">
    <source>
        <dbReference type="ARBA" id="ARBA00023235"/>
    </source>
</evidence>
<dbReference type="Pfam" id="PF13361">
    <property type="entry name" value="UvrD_C"/>
    <property type="match status" value="1"/>
</dbReference>
<feature type="domain" description="UvrD-like helicase ATP-binding" evidence="10">
    <location>
        <begin position="1"/>
        <end position="476"/>
    </location>
</feature>
<evidence type="ECO:0000313" key="12">
    <source>
        <dbReference type="EMBL" id="KXA23311.1"/>
    </source>
</evidence>
<dbReference type="PATRIC" id="fig|851.8.peg.770"/>
<organism evidence="12 13">
    <name type="scientific">Fusobacterium nucleatum</name>
    <dbReference type="NCBI Taxonomy" id="851"/>
    <lineage>
        <taxon>Bacteria</taxon>
        <taxon>Fusobacteriati</taxon>
        <taxon>Fusobacteriota</taxon>
        <taxon>Fusobacteriia</taxon>
        <taxon>Fusobacteriales</taxon>
        <taxon>Fusobacteriaceae</taxon>
        <taxon>Fusobacterium</taxon>
    </lineage>
</organism>
<feature type="binding site" evidence="9">
    <location>
        <begin position="11"/>
        <end position="18"/>
    </location>
    <ligand>
        <name>ATP</name>
        <dbReference type="ChEBI" id="CHEBI:30616"/>
    </ligand>
</feature>
<evidence type="ECO:0000256" key="3">
    <source>
        <dbReference type="ARBA" id="ARBA00022806"/>
    </source>
</evidence>
<dbReference type="Proteomes" id="UP000070401">
    <property type="component" value="Unassembled WGS sequence"/>
</dbReference>
<protein>
    <recommendedName>
        <fullName evidence="7">DNA 3'-5' helicase</fullName>
        <ecNumber evidence="7">5.6.2.4</ecNumber>
    </recommendedName>
</protein>
<dbReference type="GO" id="GO:0003677">
    <property type="term" value="F:DNA binding"/>
    <property type="evidence" value="ECO:0007669"/>
    <property type="project" value="InterPro"/>
</dbReference>
<dbReference type="EMBL" id="LRPY01000069">
    <property type="protein sequence ID" value="KXA23311.1"/>
    <property type="molecule type" value="Genomic_DNA"/>
</dbReference>
<keyword evidence="5" id="KW-0413">Isomerase</keyword>
<dbReference type="PROSITE" id="PS51217">
    <property type="entry name" value="UVRD_HELICASE_CTER"/>
    <property type="match status" value="1"/>
</dbReference>
<reference evidence="13" key="1">
    <citation type="submission" date="2016-01" db="EMBL/GenBank/DDBJ databases">
        <authorList>
            <person name="Mitreva M."/>
            <person name="Pepin K.H."/>
            <person name="Mihindukulasuriya K.A."/>
            <person name="Fulton R."/>
            <person name="Fronick C."/>
            <person name="O'Laughlin M."/>
            <person name="Miner T."/>
            <person name="Herter B."/>
            <person name="Rosa B.A."/>
            <person name="Cordes M."/>
            <person name="Tomlinson C."/>
            <person name="Wollam A."/>
            <person name="Palsikar V.B."/>
            <person name="Mardis E.R."/>
            <person name="Wilson R.K."/>
        </authorList>
    </citation>
    <scope>NUCLEOTIDE SEQUENCE [LARGE SCALE GENOMIC DNA]</scope>
    <source>
        <strain evidence="13">MJR7757B</strain>
    </source>
</reference>
<dbReference type="SUPFAM" id="SSF52540">
    <property type="entry name" value="P-loop containing nucleoside triphosphate hydrolases"/>
    <property type="match status" value="1"/>
</dbReference>
<keyword evidence="13" id="KW-1185">Reference proteome</keyword>
<dbReference type="PROSITE" id="PS51198">
    <property type="entry name" value="UVRD_HELICASE_ATP_BIND"/>
    <property type="match status" value="1"/>
</dbReference>
<evidence type="ECO:0000256" key="2">
    <source>
        <dbReference type="ARBA" id="ARBA00022801"/>
    </source>
</evidence>
<evidence type="ECO:0000256" key="4">
    <source>
        <dbReference type="ARBA" id="ARBA00022840"/>
    </source>
</evidence>
<evidence type="ECO:0000256" key="6">
    <source>
        <dbReference type="ARBA" id="ARBA00034617"/>
    </source>
</evidence>
<evidence type="ECO:0000256" key="7">
    <source>
        <dbReference type="ARBA" id="ARBA00034808"/>
    </source>
</evidence>
<evidence type="ECO:0000259" key="10">
    <source>
        <dbReference type="PROSITE" id="PS51198"/>
    </source>
</evidence>
<dbReference type="RefSeq" id="WP_060798218.1">
    <property type="nucleotide sequence ID" value="NZ_KQ956662.1"/>
</dbReference>
<evidence type="ECO:0000256" key="1">
    <source>
        <dbReference type="ARBA" id="ARBA00022741"/>
    </source>
</evidence>
<dbReference type="InterPro" id="IPR014016">
    <property type="entry name" value="UvrD-like_ATP-bd"/>
</dbReference>
<gene>
    <name evidence="12" type="ORF">HMPREF3221_00766</name>
</gene>
<evidence type="ECO:0000256" key="9">
    <source>
        <dbReference type="PROSITE-ProRule" id="PRU00560"/>
    </source>
</evidence>
<dbReference type="GO" id="GO:0005829">
    <property type="term" value="C:cytosol"/>
    <property type="evidence" value="ECO:0007669"/>
    <property type="project" value="TreeGrafter"/>
</dbReference>
<dbReference type="AlphaFoldDB" id="A0A133P441"/>
<keyword evidence="3 9" id="KW-0347">Helicase</keyword>
<dbReference type="InterPro" id="IPR014017">
    <property type="entry name" value="DNA_helicase_UvrD-like_C"/>
</dbReference>